<name>A0A0Q3GKP5_BRADI</name>
<evidence type="ECO:0008006" key="6">
    <source>
        <dbReference type="Google" id="ProtNLM"/>
    </source>
</evidence>
<keyword evidence="5" id="KW-1185">Reference proteome</keyword>
<dbReference type="AlphaFoldDB" id="A0A0Q3GKP5"/>
<dbReference type="Gene3D" id="3.30.710.10">
    <property type="entry name" value="Potassium Channel Kv1.1, Chain A"/>
    <property type="match status" value="1"/>
</dbReference>
<dbReference type="OrthoDB" id="624345at2759"/>
<dbReference type="InParanoid" id="A0A0Q3GKP5"/>
<dbReference type="Gramene" id="KQK11696">
    <property type="protein sequence ID" value="KQK11696"/>
    <property type="gene ID" value="BRADI_2g61714v3"/>
</dbReference>
<evidence type="ECO:0000256" key="1">
    <source>
        <dbReference type="ARBA" id="ARBA00004906"/>
    </source>
</evidence>
<dbReference type="EnsemblPlants" id="KQK11696">
    <property type="protein sequence ID" value="KQK11696"/>
    <property type="gene ID" value="BRADI_2g61714v3"/>
</dbReference>
<protein>
    <recommendedName>
        <fullName evidence="6">BTB domain-containing protein</fullName>
    </recommendedName>
</protein>
<accession>A0A0Q3GKP5</accession>
<dbReference type="InterPro" id="IPR011333">
    <property type="entry name" value="SKP1/BTB/POZ_sf"/>
</dbReference>
<evidence type="ECO:0000313" key="3">
    <source>
        <dbReference type="EMBL" id="KQK11696.1"/>
    </source>
</evidence>
<proteinExistence type="predicted"/>
<reference evidence="4" key="3">
    <citation type="submission" date="2018-08" db="UniProtKB">
        <authorList>
            <consortium name="EnsemblPlants"/>
        </authorList>
    </citation>
    <scope>IDENTIFICATION</scope>
    <source>
        <strain evidence="4">cv. Bd21</strain>
    </source>
</reference>
<evidence type="ECO:0000313" key="4">
    <source>
        <dbReference type="EnsemblPlants" id="KQK11696"/>
    </source>
</evidence>
<reference evidence="3" key="2">
    <citation type="submission" date="2017-06" db="EMBL/GenBank/DDBJ databases">
        <title>WGS assembly of Brachypodium distachyon.</title>
        <authorList>
            <consortium name="The International Brachypodium Initiative"/>
            <person name="Lucas S."/>
            <person name="Harmon-Smith M."/>
            <person name="Lail K."/>
            <person name="Tice H."/>
            <person name="Grimwood J."/>
            <person name="Bruce D."/>
            <person name="Barry K."/>
            <person name="Shu S."/>
            <person name="Lindquist E."/>
            <person name="Wang M."/>
            <person name="Pitluck S."/>
            <person name="Vogel J.P."/>
            <person name="Garvin D.F."/>
            <person name="Mockler T.C."/>
            <person name="Schmutz J."/>
            <person name="Rokhsar D."/>
            <person name="Bevan M.W."/>
        </authorList>
    </citation>
    <scope>NUCLEOTIDE SEQUENCE</scope>
    <source>
        <strain evidence="3">Bd21</strain>
    </source>
</reference>
<reference evidence="3 4" key="1">
    <citation type="journal article" date="2010" name="Nature">
        <title>Genome sequencing and analysis of the model grass Brachypodium distachyon.</title>
        <authorList>
            <consortium name="International Brachypodium Initiative"/>
        </authorList>
    </citation>
    <scope>NUCLEOTIDE SEQUENCE [LARGE SCALE GENOMIC DNA]</scope>
    <source>
        <strain evidence="3 4">Bd21</strain>
    </source>
</reference>
<dbReference type="STRING" id="15368.A0A0Q3GKP5"/>
<gene>
    <name evidence="3" type="ORF">BRADI_2g61714v3</name>
</gene>
<evidence type="ECO:0000313" key="5">
    <source>
        <dbReference type="Proteomes" id="UP000008810"/>
    </source>
</evidence>
<dbReference type="InterPro" id="IPR043454">
    <property type="entry name" value="NPH3/RPT2-like"/>
</dbReference>
<organism evidence="3">
    <name type="scientific">Brachypodium distachyon</name>
    <name type="common">Purple false brome</name>
    <name type="synonym">Trachynia distachya</name>
    <dbReference type="NCBI Taxonomy" id="15368"/>
    <lineage>
        <taxon>Eukaryota</taxon>
        <taxon>Viridiplantae</taxon>
        <taxon>Streptophyta</taxon>
        <taxon>Embryophyta</taxon>
        <taxon>Tracheophyta</taxon>
        <taxon>Spermatophyta</taxon>
        <taxon>Magnoliopsida</taxon>
        <taxon>Liliopsida</taxon>
        <taxon>Poales</taxon>
        <taxon>Poaceae</taxon>
        <taxon>BOP clade</taxon>
        <taxon>Pooideae</taxon>
        <taxon>Stipodae</taxon>
        <taxon>Brachypodieae</taxon>
        <taxon>Brachypodium</taxon>
    </lineage>
</organism>
<comment type="pathway">
    <text evidence="1">Protein modification; protein ubiquitination.</text>
</comment>
<sequence length="162" mass="18003">MGTGLRLHWRNEGIGLGETRWPAGRGGSGGGRRQRWGEEEQPKKKRRKANRVTGNGERAAGKSFNLHRDPLASRCRYFSEAMTQEDNSGDAIELPASFPAGSEALEVIALFFYGEDVMALDPFNVASMWCAAEFLGTRCDLYINQVVLQSWDDVSPVVLFYA</sequence>
<dbReference type="SUPFAM" id="SSF54695">
    <property type="entry name" value="POZ domain"/>
    <property type="match status" value="1"/>
</dbReference>
<dbReference type="PANTHER" id="PTHR32370">
    <property type="entry name" value="OS12G0117600 PROTEIN"/>
    <property type="match status" value="1"/>
</dbReference>
<dbReference type="EMBL" id="CM000881">
    <property type="protein sequence ID" value="KQK11696.1"/>
    <property type="molecule type" value="Genomic_DNA"/>
</dbReference>
<feature type="region of interest" description="Disordered" evidence="2">
    <location>
        <begin position="16"/>
        <end position="63"/>
    </location>
</feature>
<dbReference type="Proteomes" id="UP000008810">
    <property type="component" value="Chromosome 2"/>
</dbReference>
<evidence type="ECO:0000256" key="2">
    <source>
        <dbReference type="SAM" id="MobiDB-lite"/>
    </source>
</evidence>